<evidence type="ECO:0000313" key="2">
    <source>
        <dbReference type="Proteomes" id="UP000799421"/>
    </source>
</evidence>
<accession>A0A6A7C5W0</accession>
<dbReference type="Proteomes" id="UP000799421">
    <property type="component" value="Unassembled WGS sequence"/>
</dbReference>
<protein>
    <recommendedName>
        <fullName evidence="3">MYND-type zinc finger protein samB</fullName>
    </recommendedName>
</protein>
<proteinExistence type="predicted"/>
<reference evidence="1" key="1">
    <citation type="journal article" date="2020" name="Stud. Mycol.">
        <title>101 Dothideomycetes genomes: a test case for predicting lifestyles and emergence of pathogens.</title>
        <authorList>
            <person name="Haridas S."/>
            <person name="Albert R."/>
            <person name="Binder M."/>
            <person name="Bloem J."/>
            <person name="Labutti K."/>
            <person name="Salamov A."/>
            <person name="Andreopoulos B."/>
            <person name="Baker S."/>
            <person name="Barry K."/>
            <person name="Bills G."/>
            <person name="Bluhm B."/>
            <person name="Cannon C."/>
            <person name="Castanera R."/>
            <person name="Culley D."/>
            <person name="Daum C."/>
            <person name="Ezra D."/>
            <person name="Gonzalez J."/>
            <person name="Henrissat B."/>
            <person name="Kuo A."/>
            <person name="Liang C."/>
            <person name="Lipzen A."/>
            <person name="Lutzoni F."/>
            <person name="Magnuson J."/>
            <person name="Mondo S."/>
            <person name="Nolan M."/>
            <person name="Ohm R."/>
            <person name="Pangilinan J."/>
            <person name="Park H.-J."/>
            <person name="Ramirez L."/>
            <person name="Alfaro M."/>
            <person name="Sun H."/>
            <person name="Tritt A."/>
            <person name="Yoshinaga Y."/>
            <person name="Zwiers L.-H."/>
            <person name="Turgeon B."/>
            <person name="Goodwin S."/>
            <person name="Spatafora J."/>
            <person name="Crous P."/>
            <person name="Grigoriev I."/>
        </authorList>
    </citation>
    <scope>NUCLEOTIDE SEQUENCE</scope>
    <source>
        <strain evidence="1">CBS 480.64</strain>
    </source>
</reference>
<evidence type="ECO:0000313" key="1">
    <source>
        <dbReference type="EMBL" id="KAF2862627.1"/>
    </source>
</evidence>
<organism evidence="1 2">
    <name type="scientific">Piedraia hortae CBS 480.64</name>
    <dbReference type="NCBI Taxonomy" id="1314780"/>
    <lineage>
        <taxon>Eukaryota</taxon>
        <taxon>Fungi</taxon>
        <taxon>Dikarya</taxon>
        <taxon>Ascomycota</taxon>
        <taxon>Pezizomycotina</taxon>
        <taxon>Dothideomycetes</taxon>
        <taxon>Dothideomycetidae</taxon>
        <taxon>Capnodiales</taxon>
        <taxon>Piedraiaceae</taxon>
        <taxon>Piedraia</taxon>
    </lineage>
</organism>
<dbReference type="OrthoDB" id="432970at2759"/>
<dbReference type="AlphaFoldDB" id="A0A6A7C5W0"/>
<gene>
    <name evidence="1" type="ORF">K470DRAFT_275329</name>
</gene>
<dbReference type="EMBL" id="MU005965">
    <property type="protein sequence ID" value="KAF2862627.1"/>
    <property type="molecule type" value="Genomic_DNA"/>
</dbReference>
<keyword evidence="2" id="KW-1185">Reference proteome</keyword>
<name>A0A6A7C5W0_9PEZI</name>
<sequence length="407" mass="46733">MGELVRAFNALPMFDNDPSSSGSGEWVFGFRTTILGQYQEFVFAKELGSQRMLLAGLRRIYAEDSEEIRATLAVELLFRAFVDQKHDPGLPGHEPSHATAPVRWYLGDETLRRPMMDKLRNLDISNGLKTIYETEPTQDDEYNVYWNVVKTASVLAGGHGITGGPNMENCPYCQSGMRPRLASSRIMYCNHRRDVRGCKDGCGTRLRIRHQFECTRQGPINDALRVFTHEAAILAENRVLADDAHIVLPQGSPQFEGFSKPIRRLMRSGLCTPDNMLNLFGRYWTRALGPLMVDIDLTQRLQAAPDSFRQMIDSRLDENLPLQLSQPLNDESMIRRVQSLQTLRVMLLEHLRENDTKRMRYENFVTLFKWTDPLWDSPARAYSLVIQCLNPKHLELQEWERALIAME</sequence>
<evidence type="ECO:0008006" key="3">
    <source>
        <dbReference type="Google" id="ProtNLM"/>
    </source>
</evidence>